<dbReference type="InterPro" id="IPR055414">
    <property type="entry name" value="LRR_R13L4/SHOC2-like"/>
</dbReference>
<protein>
    <submittedName>
        <fullName evidence="10">Disease resistance protein RGA2-like</fullName>
    </submittedName>
</protein>
<evidence type="ECO:0000256" key="2">
    <source>
        <dbReference type="ARBA" id="ARBA00022614"/>
    </source>
</evidence>
<dbReference type="PANTHER" id="PTHR36766">
    <property type="entry name" value="PLANT BROAD-SPECTRUM MILDEW RESISTANCE PROTEIN RPW8"/>
    <property type="match status" value="1"/>
</dbReference>
<reference evidence="10" key="2">
    <citation type="submission" date="2025-08" db="UniProtKB">
        <authorList>
            <consortium name="RefSeq"/>
        </authorList>
    </citation>
    <scope>IDENTIFICATION</scope>
    <source>
        <tissue evidence="10">Leaves</tissue>
    </source>
</reference>
<dbReference type="GO" id="GO:0051707">
    <property type="term" value="P:response to other organism"/>
    <property type="evidence" value="ECO:0007669"/>
    <property type="project" value="UniProtKB-ARBA"/>
</dbReference>
<dbReference type="GeneID" id="113691768"/>
<comment type="similarity">
    <text evidence="1">Belongs to the disease resistance NB-LRR family.</text>
</comment>
<dbReference type="Proteomes" id="UP001652660">
    <property type="component" value="Chromosome 6c"/>
</dbReference>
<keyword evidence="9" id="KW-1185">Reference proteome</keyword>
<dbReference type="GO" id="GO:0043531">
    <property type="term" value="F:ADP binding"/>
    <property type="evidence" value="ECO:0007669"/>
    <property type="project" value="InterPro"/>
</dbReference>
<dbReference type="InterPro" id="IPR036388">
    <property type="entry name" value="WH-like_DNA-bd_sf"/>
</dbReference>
<evidence type="ECO:0000256" key="6">
    <source>
        <dbReference type="ARBA" id="ARBA00022840"/>
    </source>
</evidence>
<dbReference type="Gene3D" id="1.10.8.430">
    <property type="entry name" value="Helical domain of apoptotic protease-activating factors"/>
    <property type="match status" value="1"/>
</dbReference>
<evidence type="ECO:0000313" key="9">
    <source>
        <dbReference type="Proteomes" id="UP001652660"/>
    </source>
</evidence>
<dbReference type="GO" id="GO:0006952">
    <property type="term" value="P:defense response"/>
    <property type="evidence" value="ECO:0007669"/>
    <property type="project" value="UniProtKB-KW"/>
</dbReference>
<organism evidence="9 10">
    <name type="scientific">Coffea arabica</name>
    <name type="common">Arabian coffee</name>
    <dbReference type="NCBI Taxonomy" id="13443"/>
    <lineage>
        <taxon>Eukaryota</taxon>
        <taxon>Viridiplantae</taxon>
        <taxon>Streptophyta</taxon>
        <taxon>Embryophyta</taxon>
        <taxon>Tracheophyta</taxon>
        <taxon>Spermatophyta</taxon>
        <taxon>Magnoliopsida</taxon>
        <taxon>eudicotyledons</taxon>
        <taxon>Gunneridae</taxon>
        <taxon>Pentapetalae</taxon>
        <taxon>asterids</taxon>
        <taxon>lamiids</taxon>
        <taxon>Gentianales</taxon>
        <taxon>Rubiaceae</taxon>
        <taxon>Ixoroideae</taxon>
        <taxon>Gardenieae complex</taxon>
        <taxon>Bertiereae - Coffeeae clade</taxon>
        <taxon>Coffeeae</taxon>
        <taxon>Coffea</taxon>
    </lineage>
</organism>
<dbReference type="InterPro" id="IPR032675">
    <property type="entry name" value="LRR_dom_sf"/>
</dbReference>
<keyword evidence="2" id="KW-0433">Leucine-rich repeat</keyword>
<dbReference type="SUPFAM" id="SSF52540">
    <property type="entry name" value="P-loop containing nucleoside triphosphate hydrolases"/>
    <property type="match status" value="1"/>
</dbReference>
<proteinExistence type="inferred from homology"/>
<reference evidence="9" key="1">
    <citation type="journal article" date="2025" name="Foods">
        <title>Unveiling the Microbial Signatures of Arabica Coffee Cherries: Insights into Ripeness Specific Diversity, Functional Traits, and Implications for Quality and Safety.</title>
        <authorList>
            <consortium name="RefSeq"/>
            <person name="Tenea G.N."/>
            <person name="Cifuentes V."/>
            <person name="Reyes P."/>
            <person name="Cevallos-Vallejos M."/>
        </authorList>
    </citation>
    <scope>NUCLEOTIDE SEQUENCE [LARGE SCALE GENOMIC DNA]</scope>
</reference>
<feature type="coiled-coil region" evidence="7">
    <location>
        <begin position="35"/>
        <end position="72"/>
    </location>
</feature>
<dbReference type="Pfam" id="PF18052">
    <property type="entry name" value="Rx_N"/>
    <property type="match status" value="1"/>
</dbReference>
<name>A0A6P6SIC0_COFAR</name>
<evidence type="ECO:0000256" key="3">
    <source>
        <dbReference type="ARBA" id="ARBA00022737"/>
    </source>
</evidence>
<dbReference type="Gene3D" id="3.80.10.10">
    <property type="entry name" value="Ribonuclease Inhibitor"/>
    <property type="match status" value="1"/>
</dbReference>
<dbReference type="CDD" id="cd14798">
    <property type="entry name" value="RX-CC_like"/>
    <property type="match status" value="1"/>
</dbReference>
<dbReference type="InterPro" id="IPR001849">
    <property type="entry name" value="PH_domain"/>
</dbReference>
<dbReference type="AlphaFoldDB" id="A0A6P6SIC0"/>
<feature type="domain" description="PH" evidence="8">
    <location>
        <begin position="1"/>
        <end position="74"/>
    </location>
</feature>
<dbReference type="PRINTS" id="PR00364">
    <property type="entry name" value="DISEASERSIST"/>
</dbReference>
<dbReference type="InterPro" id="IPR058922">
    <property type="entry name" value="WHD_DRP"/>
</dbReference>
<dbReference type="Gene3D" id="3.40.50.300">
    <property type="entry name" value="P-loop containing nucleotide triphosphate hydrolases"/>
    <property type="match status" value="1"/>
</dbReference>
<evidence type="ECO:0000256" key="7">
    <source>
        <dbReference type="SAM" id="Coils"/>
    </source>
</evidence>
<evidence type="ECO:0000256" key="1">
    <source>
        <dbReference type="ARBA" id="ARBA00008894"/>
    </source>
</evidence>
<evidence type="ECO:0000256" key="5">
    <source>
        <dbReference type="ARBA" id="ARBA00022821"/>
    </source>
</evidence>
<dbReference type="InterPro" id="IPR041118">
    <property type="entry name" value="Rx_N"/>
</dbReference>
<keyword evidence="4" id="KW-0547">Nucleotide-binding</keyword>
<dbReference type="Gene3D" id="1.20.5.4130">
    <property type="match status" value="1"/>
</dbReference>
<dbReference type="PROSITE" id="PS51450">
    <property type="entry name" value="LRR"/>
    <property type="match status" value="1"/>
</dbReference>
<keyword evidence="7" id="KW-0175">Coiled coil</keyword>
<dbReference type="PROSITE" id="PS50003">
    <property type="entry name" value="PH_DOMAIN"/>
    <property type="match status" value="1"/>
</dbReference>
<evidence type="ECO:0000256" key="4">
    <source>
        <dbReference type="ARBA" id="ARBA00022741"/>
    </source>
</evidence>
<dbReference type="Gene3D" id="1.10.10.10">
    <property type="entry name" value="Winged helix-like DNA-binding domain superfamily/Winged helix DNA-binding domain"/>
    <property type="match status" value="1"/>
</dbReference>
<keyword evidence="3" id="KW-0677">Repeat</keyword>
<dbReference type="SUPFAM" id="SSF52058">
    <property type="entry name" value="L domain-like"/>
    <property type="match status" value="1"/>
</dbReference>
<dbReference type="InterPro" id="IPR038005">
    <property type="entry name" value="RX-like_CC"/>
</dbReference>
<dbReference type="GO" id="GO:0005524">
    <property type="term" value="F:ATP binding"/>
    <property type="evidence" value="ECO:0007669"/>
    <property type="project" value="UniProtKB-KW"/>
</dbReference>
<keyword evidence="5" id="KW-0611">Plant defense</keyword>
<dbReference type="Pfam" id="PF23598">
    <property type="entry name" value="LRR_14"/>
    <property type="match status" value="1"/>
</dbReference>
<sequence length="848" mass="96133">MADSFLFDIAHTILGKLGSLALQQFSMVFCVKNDLDKLQKTLLTIKDVLLDAEEQQAKNDELANWVEELKEVLYDADDFLDEIEVNGLRRQLLFRNIKGKVSGFFSSFNPVISRLKMAYKIKDIRARLDSIAADKAKFPLSVKVVNDLQRTRDPTCSWIQPSNVIGRNHEKDVMVRHLMQNNSNEENLSVISVVGIGGLGKTTLAKLVYNDERIIEHFQLRIWLSVSQAFDRSKLAASIVSCATNKPCNESLAFNQVITCLQDSLREKRFLLILDDVWNADRPNWVEFRSWLCVGGGGSKVIVTTRNEYVASVMESSYTHKLNSLPDNDCLSLFVKWAFKDGQGKHHPNLVKIGEDIVKKCKGVPLAVRTLGCMLFMETDERKWLSVRDDEIWLLKQKEDDILPALRLSYNQLPCYLKQCFAYCSMFPKGQDIASIMLIQLWMAQGLIQSCSKNEELEDMGARYVKELCSRSLLEEVEAYGSFITFKMHDLVHDLAVSVAQNECSVPHKNFGNSIEKMRHISLHNYSSIKNKLLVLKLKKIRTLFLPHAGSEKESTVSFGGVISRFKYLRVFDLSHSRLEEVPLSIGDLKHLRYLDLSGNDNIKSLPTTICRLQNLQTLRLVLCTQLLKIPRGIKCLISLRHLYITTRETSFLEKGIGCLTTLQSLSILRCENLTSLFEGAEKLINLRTLVIGDCPRLTSLPGGMKFLTALENLMIINCEELNFSDWQDFQGFTSLRSLMIGGLPRLGALPQFACTNSNKLESVRVSTCPGIVDLRTWLENASSLRKLEIVGCPKLTSLPDILSCLRGLMVLKIDKCPELSRRCEKELGEDWSKISHVQEIYLNGVKL</sequence>
<evidence type="ECO:0000259" key="8">
    <source>
        <dbReference type="PROSITE" id="PS50003"/>
    </source>
</evidence>
<dbReference type="Pfam" id="PF23559">
    <property type="entry name" value="WHD_DRP"/>
    <property type="match status" value="1"/>
</dbReference>
<dbReference type="InterPro" id="IPR001611">
    <property type="entry name" value="Leu-rich_rpt"/>
</dbReference>
<dbReference type="InterPro" id="IPR002182">
    <property type="entry name" value="NB-ARC"/>
</dbReference>
<dbReference type="FunFam" id="1.10.10.10:FF:000322">
    <property type="entry name" value="Probable disease resistance protein At1g63360"/>
    <property type="match status" value="1"/>
</dbReference>
<dbReference type="RefSeq" id="XP_027065863.1">
    <property type="nucleotide sequence ID" value="XM_027210062.2"/>
</dbReference>
<keyword evidence="6" id="KW-0067">ATP-binding</keyword>
<dbReference type="InterPro" id="IPR042197">
    <property type="entry name" value="Apaf_helical"/>
</dbReference>
<gene>
    <name evidence="10" type="primary">LOC113691768</name>
</gene>
<evidence type="ECO:0000313" key="10">
    <source>
        <dbReference type="RefSeq" id="XP_027065863.1"/>
    </source>
</evidence>
<dbReference type="Pfam" id="PF00931">
    <property type="entry name" value="NB-ARC"/>
    <property type="match status" value="1"/>
</dbReference>
<dbReference type="PANTHER" id="PTHR36766:SF37">
    <property type="entry name" value="DISEASE RESISTANCE PROTEIN RGA1"/>
    <property type="match status" value="1"/>
</dbReference>
<dbReference type="InterPro" id="IPR027417">
    <property type="entry name" value="P-loop_NTPase"/>
</dbReference>
<dbReference type="OrthoDB" id="2018467at2759"/>
<accession>A0A6P6SIC0</accession>